<organism evidence="2 3">
    <name type="scientific">Nostoc cf. commune SO-36</name>
    <dbReference type="NCBI Taxonomy" id="449208"/>
    <lineage>
        <taxon>Bacteria</taxon>
        <taxon>Bacillati</taxon>
        <taxon>Cyanobacteriota</taxon>
        <taxon>Cyanophyceae</taxon>
        <taxon>Nostocales</taxon>
        <taxon>Nostocaceae</taxon>
        <taxon>Nostoc</taxon>
    </lineage>
</organism>
<dbReference type="Pfam" id="PF02638">
    <property type="entry name" value="GHL10"/>
    <property type="match status" value="1"/>
</dbReference>
<proteinExistence type="predicted"/>
<sequence>MAGLDTARYVDELIVQIYRPDLQSFVANISRAEIQEAQQIIPTGIGIMTGLRNNPVPMQQIKSQVRAAQERGLGVTFFYYESLWNDALEPLNERQAGFASLFPSPALRARVE</sequence>
<dbReference type="Proteomes" id="UP001055453">
    <property type="component" value="Chromosome"/>
</dbReference>
<reference evidence="2" key="1">
    <citation type="submission" date="2022-04" db="EMBL/GenBank/DDBJ databases">
        <title>Complete genome sequence of a cyanobacterium, Nostoc sp. SO-36, isolated in Antarctica.</title>
        <authorList>
            <person name="Kanesaki Y."/>
            <person name="Effendi D."/>
            <person name="Sakamoto T."/>
            <person name="Ohtani S."/>
            <person name="Awai K."/>
        </authorList>
    </citation>
    <scope>NUCLEOTIDE SEQUENCE</scope>
    <source>
        <strain evidence="2">SO-36</strain>
    </source>
</reference>
<gene>
    <name evidence="2" type="ORF">ANSO36C_58350</name>
</gene>
<protein>
    <recommendedName>
        <fullName evidence="1">Glycosyl hydrolase-like 10 domain-containing protein</fullName>
    </recommendedName>
</protein>
<dbReference type="EMBL" id="AP025732">
    <property type="protein sequence ID" value="BDI20033.1"/>
    <property type="molecule type" value="Genomic_DNA"/>
</dbReference>
<keyword evidence="3" id="KW-1185">Reference proteome</keyword>
<evidence type="ECO:0000313" key="2">
    <source>
        <dbReference type="EMBL" id="BDI20033.1"/>
    </source>
</evidence>
<dbReference type="InterPro" id="IPR003790">
    <property type="entry name" value="GHL10"/>
</dbReference>
<feature type="domain" description="Glycosyl hydrolase-like 10" evidence="1">
    <location>
        <begin position="8"/>
        <end position="62"/>
    </location>
</feature>
<evidence type="ECO:0000259" key="1">
    <source>
        <dbReference type="Pfam" id="PF02638"/>
    </source>
</evidence>
<accession>A0ABN6Q9Z5</accession>
<name>A0ABN6Q9Z5_NOSCO</name>
<evidence type="ECO:0000313" key="3">
    <source>
        <dbReference type="Proteomes" id="UP001055453"/>
    </source>
</evidence>